<organism evidence="2 3">
    <name type="scientific">Mytilus galloprovincialis</name>
    <name type="common">Mediterranean mussel</name>
    <dbReference type="NCBI Taxonomy" id="29158"/>
    <lineage>
        <taxon>Eukaryota</taxon>
        <taxon>Metazoa</taxon>
        <taxon>Spiralia</taxon>
        <taxon>Lophotrochozoa</taxon>
        <taxon>Mollusca</taxon>
        <taxon>Bivalvia</taxon>
        <taxon>Autobranchia</taxon>
        <taxon>Pteriomorphia</taxon>
        <taxon>Mytilida</taxon>
        <taxon>Mytiloidea</taxon>
        <taxon>Mytilidae</taxon>
        <taxon>Mytilinae</taxon>
        <taxon>Mytilus</taxon>
    </lineage>
</organism>
<dbReference type="Gene3D" id="2.120.10.30">
    <property type="entry name" value="TolB, C-terminal domain"/>
    <property type="match status" value="1"/>
</dbReference>
<dbReference type="InterPro" id="IPR011042">
    <property type="entry name" value="6-blade_b-propeller_TolB-like"/>
</dbReference>
<dbReference type="GO" id="GO:0000209">
    <property type="term" value="P:protein polyubiquitination"/>
    <property type="evidence" value="ECO:0007669"/>
    <property type="project" value="TreeGrafter"/>
</dbReference>
<dbReference type="OrthoDB" id="6136258at2759"/>
<dbReference type="Pfam" id="PF01436">
    <property type="entry name" value="NHL"/>
    <property type="match status" value="1"/>
</dbReference>
<dbReference type="InterPro" id="IPR050952">
    <property type="entry name" value="TRIM-NHL_E3_ligases"/>
</dbReference>
<gene>
    <name evidence="2" type="ORF">MGAL_10B087575</name>
</gene>
<dbReference type="AlphaFoldDB" id="A0A8B6HF44"/>
<dbReference type="PANTHER" id="PTHR24104">
    <property type="entry name" value="E3 UBIQUITIN-PROTEIN LIGASE NHLRC1-RELATED"/>
    <property type="match status" value="1"/>
</dbReference>
<proteinExistence type="predicted"/>
<comment type="caution">
    <text evidence="2">The sequence shown here is derived from an EMBL/GenBank/DDBJ whole genome shotgun (WGS) entry which is preliminary data.</text>
</comment>
<dbReference type="InterPro" id="IPR001258">
    <property type="entry name" value="NHL_repeat"/>
</dbReference>
<evidence type="ECO:0000313" key="3">
    <source>
        <dbReference type="Proteomes" id="UP000596742"/>
    </source>
</evidence>
<accession>A0A8B6HF44</accession>
<keyword evidence="1" id="KW-0677">Repeat</keyword>
<dbReference type="SUPFAM" id="SSF101898">
    <property type="entry name" value="NHL repeat"/>
    <property type="match status" value="1"/>
</dbReference>
<dbReference type="PANTHER" id="PTHR24104:SF25">
    <property type="entry name" value="PROTEIN LIN-41"/>
    <property type="match status" value="1"/>
</dbReference>
<dbReference type="GO" id="GO:0043161">
    <property type="term" value="P:proteasome-mediated ubiquitin-dependent protein catabolic process"/>
    <property type="evidence" value="ECO:0007669"/>
    <property type="project" value="TreeGrafter"/>
</dbReference>
<name>A0A8B6HF44_MYTGA</name>
<dbReference type="EMBL" id="UYJE01009954">
    <property type="protein sequence ID" value="VDI78330.1"/>
    <property type="molecule type" value="Genomic_DNA"/>
</dbReference>
<sequence length="263" mass="29208">MLESNTDIQQIMPSLFRTLTIPKDMNSLSIRACVALPECKIIILDYSQFQLLLFSENGIFIRKVISFTAGPWDACYVVKNTVAVTLGNANQTAIVDVEKGTIIQTITLSHYCNGVASDGKTLVISSNHDQTTSVNLKDMSRTILKEVRASSISLFQGNIYVSIFRGNEISCYKRTGNLLWTFIHDDLSFPRGLALDKDGFIYIACKEENCIVVVSPDGKTCKTILSEADGILDPYAIDINRETGMMLVSSENNLCETVYVYKI</sequence>
<dbReference type="Proteomes" id="UP000596742">
    <property type="component" value="Unassembled WGS sequence"/>
</dbReference>
<evidence type="ECO:0000256" key="1">
    <source>
        <dbReference type="ARBA" id="ARBA00022737"/>
    </source>
</evidence>
<protein>
    <submittedName>
        <fullName evidence="2">Uncharacterized protein</fullName>
    </submittedName>
</protein>
<dbReference type="GO" id="GO:0008270">
    <property type="term" value="F:zinc ion binding"/>
    <property type="evidence" value="ECO:0007669"/>
    <property type="project" value="UniProtKB-KW"/>
</dbReference>
<evidence type="ECO:0000313" key="2">
    <source>
        <dbReference type="EMBL" id="VDI78330.1"/>
    </source>
</evidence>
<keyword evidence="3" id="KW-1185">Reference proteome</keyword>
<reference evidence="2" key="1">
    <citation type="submission" date="2018-11" db="EMBL/GenBank/DDBJ databases">
        <authorList>
            <person name="Alioto T."/>
            <person name="Alioto T."/>
        </authorList>
    </citation>
    <scope>NUCLEOTIDE SEQUENCE</scope>
</reference>
<dbReference type="GO" id="GO:0061630">
    <property type="term" value="F:ubiquitin protein ligase activity"/>
    <property type="evidence" value="ECO:0007669"/>
    <property type="project" value="TreeGrafter"/>
</dbReference>